<dbReference type="Proteomes" id="UP000027778">
    <property type="component" value="Unassembled WGS sequence"/>
</dbReference>
<keyword evidence="1" id="KW-0812">Transmembrane</keyword>
<organism evidence="2 3">
    <name type="scientific">Bacillus gaemokensis</name>
    <dbReference type="NCBI Taxonomy" id="574375"/>
    <lineage>
        <taxon>Bacteria</taxon>
        <taxon>Bacillati</taxon>
        <taxon>Bacillota</taxon>
        <taxon>Bacilli</taxon>
        <taxon>Bacillales</taxon>
        <taxon>Bacillaceae</taxon>
        <taxon>Bacillus</taxon>
        <taxon>Bacillus cereus group</taxon>
    </lineage>
</organism>
<feature type="transmembrane region" description="Helical" evidence="1">
    <location>
        <begin position="50"/>
        <end position="71"/>
    </location>
</feature>
<evidence type="ECO:0000313" key="3">
    <source>
        <dbReference type="Proteomes" id="UP000027778"/>
    </source>
</evidence>
<protein>
    <submittedName>
        <fullName evidence="2">Uncharacterized protein</fullName>
    </submittedName>
</protein>
<accession>A0A073KHR8</accession>
<dbReference type="EMBL" id="JOTM01000051">
    <property type="protein sequence ID" value="KEK21873.1"/>
    <property type="molecule type" value="Genomic_DNA"/>
</dbReference>
<keyword evidence="1" id="KW-1133">Transmembrane helix</keyword>
<gene>
    <name evidence="2" type="ORF">BAGA_24525</name>
</gene>
<proteinExistence type="predicted"/>
<sequence length="76" mass="8771">MFNKMRGYLLFGIFLILGATFIFIVSNYSFNVYVILPNSEKGTELLSNRIATIGFVICAILFFRYLINYLVSKTKK</sequence>
<evidence type="ECO:0000313" key="2">
    <source>
        <dbReference type="EMBL" id="KEK21873.1"/>
    </source>
</evidence>
<reference evidence="2 3" key="1">
    <citation type="submission" date="2014-06" db="EMBL/GenBank/DDBJ databases">
        <title>Draft genome sequence of Bacillus gaemokensis JCM 15801 (MCCC 1A00707).</title>
        <authorList>
            <person name="Lai Q."/>
            <person name="Liu Y."/>
            <person name="Shao Z."/>
        </authorList>
    </citation>
    <scope>NUCLEOTIDE SEQUENCE [LARGE SCALE GENOMIC DNA]</scope>
    <source>
        <strain evidence="2 3">JCM 15801</strain>
    </source>
</reference>
<comment type="caution">
    <text evidence="2">The sequence shown here is derived from an EMBL/GenBank/DDBJ whole genome shotgun (WGS) entry which is preliminary data.</text>
</comment>
<name>A0A073KHR8_9BACI</name>
<keyword evidence="1" id="KW-0472">Membrane</keyword>
<keyword evidence="3" id="KW-1185">Reference proteome</keyword>
<feature type="transmembrane region" description="Helical" evidence="1">
    <location>
        <begin position="7"/>
        <end position="30"/>
    </location>
</feature>
<evidence type="ECO:0000256" key="1">
    <source>
        <dbReference type="SAM" id="Phobius"/>
    </source>
</evidence>
<dbReference type="AlphaFoldDB" id="A0A073KHR8"/>